<gene>
    <name evidence="2" type="ORF">MGAL_10B004671</name>
</gene>
<protein>
    <recommendedName>
        <fullName evidence="1">ISXO2-like transposase domain-containing protein</fullName>
    </recommendedName>
</protein>
<feature type="domain" description="ISXO2-like transposase" evidence="1">
    <location>
        <begin position="30"/>
        <end position="120"/>
    </location>
</feature>
<evidence type="ECO:0000259" key="1">
    <source>
        <dbReference type="SMART" id="SM01126"/>
    </source>
</evidence>
<dbReference type="EMBL" id="UYJE01004590">
    <property type="protein sequence ID" value="VDI29312.1"/>
    <property type="molecule type" value="Genomic_DNA"/>
</dbReference>
<dbReference type="OrthoDB" id="6412411at2759"/>
<evidence type="ECO:0000313" key="2">
    <source>
        <dbReference type="EMBL" id="VDI29312.1"/>
    </source>
</evidence>
<accession>A0A8B6E7K4</accession>
<proteinExistence type="predicted"/>
<comment type="caution">
    <text evidence="2">The sequence shown here is derived from an EMBL/GenBank/DDBJ whole genome shotgun (WGS) entry which is preliminary data.</text>
</comment>
<sequence>MDYKNTAVNWASYILEIFCEHVYREYSSTVLEGEVEIDDSLIGRKVKYNRGKPSGTIIWIFGLIERASHKLVIYPVDNRSVNTLIPLIQKHIKPGYRIYSDSWAPYQTLNQIEHFTVCKQ</sequence>
<evidence type="ECO:0000313" key="3">
    <source>
        <dbReference type="Proteomes" id="UP000596742"/>
    </source>
</evidence>
<dbReference type="SMART" id="SM01126">
    <property type="entry name" value="DDE_Tnp_IS1595"/>
    <property type="match status" value="1"/>
</dbReference>
<dbReference type="InterPro" id="IPR024445">
    <property type="entry name" value="Tnp_ISXO2-like"/>
</dbReference>
<dbReference type="PANTHER" id="PTHR47163:SF2">
    <property type="entry name" value="SI:DKEY-17M8.2"/>
    <property type="match status" value="1"/>
</dbReference>
<dbReference type="PANTHER" id="PTHR47163">
    <property type="entry name" value="DDE_TNP_IS1595 DOMAIN-CONTAINING PROTEIN"/>
    <property type="match status" value="1"/>
</dbReference>
<dbReference type="Pfam" id="PF12762">
    <property type="entry name" value="DDE_Tnp_IS1595"/>
    <property type="match status" value="1"/>
</dbReference>
<dbReference type="Proteomes" id="UP000596742">
    <property type="component" value="Unassembled WGS sequence"/>
</dbReference>
<name>A0A8B6E7K4_MYTGA</name>
<reference evidence="2" key="1">
    <citation type="submission" date="2018-11" db="EMBL/GenBank/DDBJ databases">
        <authorList>
            <person name="Alioto T."/>
            <person name="Alioto T."/>
        </authorList>
    </citation>
    <scope>NUCLEOTIDE SEQUENCE</scope>
</reference>
<organism evidence="2 3">
    <name type="scientific">Mytilus galloprovincialis</name>
    <name type="common">Mediterranean mussel</name>
    <dbReference type="NCBI Taxonomy" id="29158"/>
    <lineage>
        <taxon>Eukaryota</taxon>
        <taxon>Metazoa</taxon>
        <taxon>Spiralia</taxon>
        <taxon>Lophotrochozoa</taxon>
        <taxon>Mollusca</taxon>
        <taxon>Bivalvia</taxon>
        <taxon>Autobranchia</taxon>
        <taxon>Pteriomorphia</taxon>
        <taxon>Mytilida</taxon>
        <taxon>Mytiloidea</taxon>
        <taxon>Mytilidae</taxon>
        <taxon>Mytilinae</taxon>
        <taxon>Mytilus</taxon>
    </lineage>
</organism>
<dbReference type="AlphaFoldDB" id="A0A8B6E7K4"/>
<dbReference type="InterPro" id="IPR053164">
    <property type="entry name" value="IS1016-like_transposase"/>
</dbReference>
<keyword evidence="3" id="KW-1185">Reference proteome</keyword>